<dbReference type="EMBL" id="PNBA02000001">
    <property type="protein sequence ID" value="KAG6438293.1"/>
    <property type="molecule type" value="Genomic_DNA"/>
</dbReference>
<gene>
    <name evidence="2" type="ORF">SASPL_103230</name>
</gene>
<dbReference type="AlphaFoldDB" id="A0A8X8YSQ0"/>
<evidence type="ECO:0000256" key="1">
    <source>
        <dbReference type="SAM" id="MobiDB-lite"/>
    </source>
</evidence>
<sequence>MRDSEIAIDMKNPNFPIGGTESDPDSGKRKRGEIDDIPKIDIGGEIAKIDSSMGEEKETREVKAFEDRYDIIYPYQRRLMFEDEDFNMRDYVSSDDDEMLEGMERVPYDRKVVLEYISQVRDSFGFDVDARIPYWMRQGIFYFIPIRLSRPGPGDLDYVNDAANIAIREINLDLKNETSFELVEVAKAVITYAPFDLLFLTLAVKKVEEAKTETIRAIVYHPVCQPWELHQWMLVKPDATQA</sequence>
<protein>
    <submittedName>
        <fullName evidence="2">Uncharacterized protein</fullName>
    </submittedName>
</protein>
<dbReference type="Proteomes" id="UP000298416">
    <property type="component" value="Unassembled WGS sequence"/>
</dbReference>
<evidence type="ECO:0000313" key="2">
    <source>
        <dbReference type="EMBL" id="KAG6438293.1"/>
    </source>
</evidence>
<proteinExistence type="predicted"/>
<reference evidence="2" key="2">
    <citation type="submission" date="2020-08" db="EMBL/GenBank/DDBJ databases">
        <title>Plant Genome Project.</title>
        <authorList>
            <person name="Zhang R.-G."/>
        </authorList>
    </citation>
    <scope>NUCLEOTIDE SEQUENCE</scope>
    <source>
        <strain evidence="2">Huo1</strain>
        <tissue evidence="2">Leaf</tissue>
    </source>
</reference>
<name>A0A8X8YSQ0_SALSN</name>
<comment type="caution">
    <text evidence="2">The sequence shown here is derived from an EMBL/GenBank/DDBJ whole genome shotgun (WGS) entry which is preliminary data.</text>
</comment>
<evidence type="ECO:0000313" key="3">
    <source>
        <dbReference type="Proteomes" id="UP000298416"/>
    </source>
</evidence>
<accession>A0A8X8YSQ0</accession>
<organism evidence="2">
    <name type="scientific">Salvia splendens</name>
    <name type="common">Scarlet sage</name>
    <dbReference type="NCBI Taxonomy" id="180675"/>
    <lineage>
        <taxon>Eukaryota</taxon>
        <taxon>Viridiplantae</taxon>
        <taxon>Streptophyta</taxon>
        <taxon>Embryophyta</taxon>
        <taxon>Tracheophyta</taxon>
        <taxon>Spermatophyta</taxon>
        <taxon>Magnoliopsida</taxon>
        <taxon>eudicotyledons</taxon>
        <taxon>Gunneridae</taxon>
        <taxon>Pentapetalae</taxon>
        <taxon>asterids</taxon>
        <taxon>lamiids</taxon>
        <taxon>Lamiales</taxon>
        <taxon>Lamiaceae</taxon>
        <taxon>Nepetoideae</taxon>
        <taxon>Mentheae</taxon>
        <taxon>Salviinae</taxon>
        <taxon>Salvia</taxon>
        <taxon>Salvia subgen. Calosphace</taxon>
        <taxon>core Calosphace</taxon>
    </lineage>
</organism>
<keyword evidence="3" id="KW-1185">Reference proteome</keyword>
<reference evidence="2" key="1">
    <citation type="submission" date="2018-01" db="EMBL/GenBank/DDBJ databases">
        <authorList>
            <person name="Mao J.F."/>
        </authorList>
    </citation>
    <scope>NUCLEOTIDE SEQUENCE</scope>
    <source>
        <strain evidence="2">Huo1</strain>
        <tissue evidence="2">Leaf</tissue>
    </source>
</reference>
<feature type="region of interest" description="Disordered" evidence="1">
    <location>
        <begin position="1"/>
        <end position="34"/>
    </location>
</feature>